<dbReference type="EMBL" id="CP116507">
    <property type="protein sequence ID" value="WCG22795.1"/>
    <property type="molecule type" value="Genomic_DNA"/>
</dbReference>
<dbReference type="CDD" id="cd02440">
    <property type="entry name" value="AdoMet_MTases"/>
    <property type="match status" value="1"/>
</dbReference>
<gene>
    <name evidence="2" type="ORF">PML95_00560</name>
</gene>
<dbReference type="Proteomes" id="UP001179600">
    <property type="component" value="Chromosome"/>
</dbReference>
<name>A0AAE9XLA7_9ENTE</name>
<proteinExistence type="predicted"/>
<feature type="domain" description="Methyltransferase small" evidence="1">
    <location>
        <begin position="21"/>
        <end position="174"/>
    </location>
</feature>
<dbReference type="RefSeq" id="WP_248852160.1">
    <property type="nucleotide sequence ID" value="NZ_CP097044.1"/>
</dbReference>
<dbReference type="InterPro" id="IPR050210">
    <property type="entry name" value="tRNA_Adenine-N(6)_MTase"/>
</dbReference>
<dbReference type="InterPro" id="IPR029063">
    <property type="entry name" value="SAM-dependent_MTases_sf"/>
</dbReference>
<dbReference type="PANTHER" id="PTHR47739:SF1">
    <property type="entry name" value="TRNA1(VAL) (ADENINE(37)-N6)-METHYLTRANSFERASE"/>
    <property type="match status" value="1"/>
</dbReference>
<evidence type="ECO:0000313" key="2">
    <source>
        <dbReference type="EMBL" id="WCG22795.1"/>
    </source>
</evidence>
<dbReference type="Gene3D" id="3.40.50.150">
    <property type="entry name" value="Vaccinia Virus protein VP39"/>
    <property type="match status" value="1"/>
</dbReference>
<dbReference type="GO" id="GO:0032259">
    <property type="term" value="P:methylation"/>
    <property type="evidence" value="ECO:0007669"/>
    <property type="project" value="InterPro"/>
</dbReference>
<evidence type="ECO:0000259" key="1">
    <source>
        <dbReference type="Pfam" id="PF05175"/>
    </source>
</evidence>
<dbReference type="InterPro" id="IPR007848">
    <property type="entry name" value="Small_mtfrase_dom"/>
</dbReference>
<reference evidence="2" key="1">
    <citation type="submission" date="2023-01" db="EMBL/GenBank/DDBJ databases">
        <title>Oxazolidinone resistance genes in florfenicol resistant enterococci from beef cattle and veal calves at slaughter.</title>
        <authorList>
            <person name="Biggel M."/>
        </authorList>
    </citation>
    <scope>NUCLEOTIDE SEQUENCE</scope>
    <source>
        <strain evidence="2">K204-1</strain>
    </source>
</reference>
<dbReference type="GO" id="GO:0008757">
    <property type="term" value="F:S-adenosylmethionine-dependent methyltransferase activity"/>
    <property type="evidence" value="ECO:0007669"/>
    <property type="project" value="UniProtKB-ARBA"/>
</dbReference>
<evidence type="ECO:0000313" key="3">
    <source>
        <dbReference type="Proteomes" id="UP001179600"/>
    </source>
</evidence>
<dbReference type="Pfam" id="PF05175">
    <property type="entry name" value="MTS"/>
    <property type="match status" value="1"/>
</dbReference>
<dbReference type="PANTHER" id="PTHR47739">
    <property type="entry name" value="TRNA1(VAL) (ADENINE(37)-N6)-METHYLTRANSFERASE"/>
    <property type="match status" value="1"/>
</dbReference>
<dbReference type="PROSITE" id="PS00092">
    <property type="entry name" value="N6_MTASE"/>
    <property type="match status" value="1"/>
</dbReference>
<accession>A0AAE9XLA7</accession>
<dbReference type="SUPFAM" id="SSF53335">
    <property type="entry name" value="S-adenosyl-L-methionine-dependent methyltransferases"/>
    <property type="match status" value="1"/>
</dbReference>
<dbReference type="AlphaFoldDB" id="A0AAE9XLA7"/>
<sequence length="248" mass="27732">MTHSLLLENERIDQFIAGDIQIIQSPEVFSFSLDAVLLAHFARIPKRGKIVDLCAGNGAVGLFISSRTSATITGVEIQARLADMAQRSIQLNQLETQLNILNIDLKETTQYIDKDSIDAIVCNPPYFKELPTNTKNPNPHLAIARHEISATLEDVIAVSAGLLKMNGKLTMVHRPERLVEILQLMQQYGIEPKRMRLVYPKHGKEANTLLIEGIRHGKPGGLVISPPLYVYDDTNHYLPEVQEMLYGK</sequence>
<dbReference type="GO" id="GO:0003676">
    <property type="term" value="F:nucleic acid binding"/>
    <property type="evidence" value="ECO:0007669"/>
    <property type="project" value="InterPro"/>
</dbReference>
<organism evidence="2 3">
    <name type="scientific">Vagococcus lutrae</name>
    <dbReference type="NCBI Taxonomy" id="81947"/>
    <lineage>
        <taxon>Bacteria</taxon>
        <taxon>Bacillati</taxon>
        <taxon>Bacillota</taxon>
        <taxon>Bacilli</taxon>
        <taxon>Lactobacillales</taxon>
        <taxon>Enterococcaceae</taxon>
        <taxon>Vagococcus</taxon>
    </lineage>
</organism>
<dbReference type="InterPro" id="IPR002052">
    <property type="entry name" value="DNA_methylase_N6_adenine_CS"/>
</dbReference>
<protein>
    <submittedName>
        <fullName evidence="2">tRNA1(Val) (Adenine(37)-N6)-methyltransferase</fullName>
    </submittedName>
</protein>
<dbReference type="GO" id="GO:0008170">
    <property type="term" value="F:N-methyltransferase activity"/>
    <property type="evidence" value="ECO:0007669"/>
    <property type="project" value="UniProtKB-ARBA"/>
</dbReference>